<evidence type="ECO:0000313" key="3">
    <source>
        <dbReference type="Proteomes" id="UP001174936"/>
    </source>
</evidence>
<accession>A0AA39YN80</accession>
<dbReference type="AlphaFoldDB" id="A0AA39YN80"/>
<evidence type="ECO:0000313" key="2">
    <source>
        <dbReference type="EMBL" id="KAK0655554.1"/>
    </source>
</evidence>
<protein>
    <submittedName>
        <fullName evidence="2">Uncharacterized protein</fullName>
    </submittedName>
</protein>
<feature type="region of interest" description="Disordered" evidence="1">
    <location>
        <begin position="90"/>
        <end position="112"/>
    </location>
</feature>
<feature type="compositionally biased region" description="Basic and acidic residues" evidence="1">
    <location>
        <begin position="37"/>
        <end position="46"/>
    </location>
</feature>
<organism evidence="2 3">
    <name type="scientific">Cercophora newfieldiana</name>
    <dbReference type="NCBI Taxonomy" id="92897"/>
    <lineage>
        <taxon>Eukaryota</taxon>
        <taxon>Fungi</taxon>
        <taxon>Dikarya</taxon>
        <taxon>Ascomycota</taxon>
        <taxon>Pezizomycotina</taxon>
        <taxon>Sordariomycetes</taxon>
        <taxon>Sordariomycetidae</taxon>
        <taxon>Sordariales</taxon>
        <taxon>Lasiosphaeriaceae</taxon>
        <taxon>Cercophora</taxon>
    </lineage>
</organism>
<gene>
    <name evidence="2" type="ORF">B0T16DRAFT_397234</name>
</gene>
<feature type="compositionally biased region" description="Basic and acidic residues" evidence="1">
    <location>
        <begin position="103"/>
        <end position="112"/>
    </location>
</feature>
<sequence>GTAMSTHEFQSHVGRTTAGGLSGAFLTRGRHLAGNQNDHHNQHDWCRPSSRYPLTKAPPLRTPPCPGLVARGARPRDLIRVSSGGLVEAGGRSWDVPYHPSQRRAERWRERTDEVSLVV</sequence>
<reference evidence="2" key="1">
    <citation type="submission" date="2023-06" db="EMBL/GenBank/DDBJ databases">
        <title>Genome-scale phylogeny and comparative genomics of the fungal order Sordariales.</title>
        <authorList>
            <consortium name="Lawrence Berkeley National Laboratory"/>
            <person name="Hensen N."/>
            <person name="Bonometti L."/>
            <person name="Westerberg I."/>
            <person name="Brannstrom I.O."/>
            <person name="Guillou S."/>
            <person name="Cros-Aarteil S."/>
            <person name="Calhoun S."/>
            <person name="Haridas S."/>
            <person name="Kuo A."/>
            <person name="Mondo S."/>
            <person name="Pangilinan J."/>
            <person name="Riley R."/>
            <person name="Labutti K."/>
            <person name="Andreopoulos B."/>
            <person name="Lipzen A."/>
            <person name="Chen C."/>
            <person name="Yanf M."/>
            <person name="Daum C."/>
            <person name="Ng V."/>
            <person name="Clum A."/>
            <person name="Steindorff A."/>
            <person name="Ohm R."/>
            <person name="Martin F."/>
            <person name="Silar P."/>
            <person name="Natvig D."/>
            <person name="Lalanne C."/>
            <person name="Gautier V."/>
            <person name="Ament-Velasquez S.L."/>
            <person name="Kruys A."/>
            <person name="Hutchinson M.I."/>
            <person name="Powell A.J."/>
            <person name="Barry K."/>
            <person name="Miller A.N."/>
            <person name="Grigoriev I.V."/>
            <person name="Debuchy R."/>
            <person name="Gladieux P."/>
            <person name="Thoren M.H."/>
            <person name="Johannesson H."/>
        </authorList>
    </citation>
    <scope>NUCLEOTIDE SEQUENCE</scope>
    <source>
        <strain evidence="2">SMH2532-1</strain>
    </source>
</reference>
<name>A0AA39YN80_9PEZI</name>
<proteinExistence type="predicted"/>
<feature type="non-terminal residue" evidence="2">
    <location>
        <position position="1"/>
    </location>
</feature>
<keyword evidence="3" id="KW-1185">Reference proteome</keyword>
<dbReference type="Proteomes" id="UP001174936">
    <property type="component" value="Unassembled WGS sequence"/>
</dbReference>
<comment type="caution">
    <text evidence="2">The sequence shown here is derived from an EMBL/GenBank/DDBJ whole genome shotgun (WGS) entry which is preliminary data.</text>
</comment>
<evidence type="ECO:0000256" key="1">
    <source>
        <dbReference type="SAM" id="MobiDB-lite"/>
    </source>
</evidence>
<feature type="region of interest" description="Disordered" evidence="1">
    <location>
        <begin position="1"/>
        <end position="50"/>
    </location>
</feature>
<dbReference type="EMBL" id="JAULSV010000001">
    <property type="protein sequence ID" value="KAK0655554.1"/>
    <property type="molecule type" value="Genomic_DNA"/>
</dbReference>